<dbReference type="PRINTS" id="PR00455">
    <property type="entry name" value="HTHTETR"/>
</dbReference>
<sequence>MSDDARDRILAAAGRCIVARGDTQIRMAAVADEAGVVRSTVYRYFPTRDDLLLALVLVRIDAALARLVRSLKRPDDPRRCIPRMVLVPVGSVAGDALNEALFASESTALSAALELGSEQIVDVVSAHYDALFAMWQDSGDMYPDLDRREVARWIHTAALFLLSPPWRYRGQAAKRRFVDQFVVRALVPQIGH</sequence>
<evidence type="ECO:0000256" key="2">
    <source>
        <dbReference type="ARBA" id="ARBA00023125"/>
    </source>
</evidence>
<keyword evidence="7" id="KW-1185">Reference proteome</keyword>
<evidence type="ECO:0000256" key="1">
    <source>
        <dbReference type="ARBA" id="ARBA00023015"/>
    </source>
</evidence>
<dbReference type="RefSeq" id="WP_255058389.1">
    <property type="nucleotide sequence ID" value="NZ_JANDBD010000002.1"/>
</dbReference>
<dbReference type="PROSITE" id="PS50977">
    <property type="entry name" value="HTH_TETR_2"/>
    <property type="match status" value="1"/>
</dbReference>
<dbReference type="PANTHER" id="PTHR30055">
    <property type="entry name" value="HTH-TYPE TRANSCRIPTIONAL REGULATOR RUTR"/>
    <property type="match status" value="1"/>
</dbReference>
<keyword evidence="1" id="KW-0805">Transcription regulation</keyword>
<dbReference type="Pfam" id="PF00440">
    <property type="entry name" value="TetR_N"/>
    <property type="match status" value="1"/>
</dbReference>
<gene>
    <name evidence="6" type="ORF">NM203_04000</name>
</gene>
<feature type="DNA-binding region" description="H-T-H motif" evidence="4">
    <location>
        <begin position="26"/>
        <end position="45"/>
    </location>
</feature>
<dbReference type="Proteomes" id="UP001651690">
    <property type="component" value="Unassembled WGS sequence"/>
</dbReference>
<organism evidence="6 7">
    <name type="scientific">Mycolicibacterium arenosum</name>
    <dbReference type="NCBI Taxonomy" id="2952157"/>
    <lineage>
        <taxon>Bacteria</taxon>
        <taxon>Bacillati</taxon>
        <taxon>Actinomycetota</taxon>
        <taxon>Actinomycetes</taxon>
        <taxon>Mycobacteriales</taxon>
        <taxon>Mycobacteriaceae</taxon>
        <taxon>Mycolicibacterium</taxon>
    </lineage>
</organism>
<dbReference type="InterPro" id="IPR009057">
    <property type="entry name" value="Homeodomain-like_sf"/>
</dbReference>
<reference evidence="6 7" key="1">
    <citation type="submission" date="2022-06" db="EMBL/GenBank/DDBJ databases">
        <title>Mycolicibacterium sp. CAU 1645 isolated from seawater.</title>
        <authorList>
            <person name="Kim W."/>
        </authorList>
    </citation>
    <scope>NUCLEOTIDE SEQUENCE [LARGE SCALE GENOMIC DNA]</scope>
    <source>
        <strain evidence="6 7">CAU 1645</strain>
    </source>
</reference>
<accession>A0ABT1LWR2</accession>
<keyword evidence="2 4" id="KW-0238">DNA-binding</keyword>
<dbReference type="InterPro" id="IPR050109">
    <property type="entry name" value="HTH-type_TetR-like_transc_reg"/>
</dbReference>
<comment type="caution">
    <text evidence="6">The sequence shown here is derived from an EMBL/GenBank/DDBJ whole genome shotgun (WGS) entry which is preliminary data.</text>
</comment>
<dbReference type="InterPro" id="IPR001647">
    <property type="entry name" value="HTH_TetR"/>
</dbReference>
<evidence type="ECO:0000313" key="7">
    <source>
        <dbReference type="Proteomes" id="UP001651690"/>
    </source>
</evidence>
<proteinExistence type="predicted"/>
<dbReference type="PANTHER" id="PTHR30055:SF234">
    <property type="entry name" value="HTH-TYPE TRANSCRIPTIONAL REGULATOR BETI"/>
    <property type="match status" value="1"/>
</dbReference>
<evidence type="ECO:0000259" key="5">
    <source>
        <dbReference type="PROSITE" id="PS50977"/>
    </source>
</evidence>
<keyword evidence="3" id="KW-0804">Transcription</keyword>
<name>A0ABT1LWR2_9MYCO</name>
<evidence type="ECO:0000313" key="6">
    <source>
        <dbReference type="EMBL" id="MCP9271346.1"/>
    </source>
</evidence>
<evidence type="ECO:0000256" key="3">
    <source>
        <dbReference type="ARBA" id="ARBA00023163"/>
    </source>
</evidence>
<dbReference type="EMBL" id="JANDBD010000002">
    <property type="protein sequence ID" value="MCP9271346.1"/>
    <property type="molecule type" value="Genomic_DNA"/>
</dbReference>
<dbReference type="SUPFAM" id="SSF46689">
    <property type="entry name" value="Homeodomain-like"/>
    <property type="match status" value="1"/>
</dbReference>
<protein>
    <submittedName>
        <fullName evidence="6">TetR/AcrR family transcriptional regulator</fullName>
    </submittedName>
</protein>
<evidence type="ECO:0000256" key="4">
    <source>
        <dbReference type="PROSITE-ProRule" id="PRU00335"/>
    </source>
</evidence>
<dbReference type="Gene3D" id="1.10.357.10">
    <property type="entry name" value="Tetracycline Repressor, domain 2"/>
    <property type="match status" value="1"/>
</dbReference>
<feature type="domain" description="HTH tetR-type" evidence="5">
    <location>
        <begin position="3"/>
        <end position="63"/>
    </location>
</feature>